<protein>
    <submittedName>
        <fullName evidence="2">Sugar phosphate isomerase/epimerase</fullName>
    </submittedName>
</protein>
<dbReference type="GO" id="GO:0016853">
    <property type="term" value="F:isomerase activity"/>
    <property type="evidence" value="ECO:0007669"/>
    <property type="project" value="UniProtKB-KW"/>
</dbReference>
<evidence type="ECO:0000259" key="1">
    <source>
        <dbReference type="Pfam" id="PF01261"/>
    </source>
</evidence>
<dbReference type="InterPro" id="IPR036237">
    <property type="entry name" value="Xyl_isomerase-like_sf"/>
</dbReference>
<accession>A0A7W3IVB1</accession>
<dbReference type="Gene3D" id="3.20.20.150">
    <property type="entry name" value="Divalent-metal-dependent TIM barrel enzymes"/>
    <property type="match status" value="1"/>
</dbReference>
<dbReference type="AlphaFoldDB" id="A0A7W3IVB1"/>
<dbReference type="PANTHER" id="PTHR12110:SF53">
    <property type="entry name" value="BLR5974 PROTEIN"/>
    <property type="match status" value="1"/>
</dbReference>
<reference evidence="2 3" key="1">
    <citation type="submission" date="2020-07" db="EMBL/GenBank/DDBJ databases">
        <title>Sequencing the genomes of 1000 actinobacteria strains.</title>
        <authorList>
            <person name="Klenk H.-P."/>
        </authorList>
    </citation>
    <scope>NUCLEOTIDE SEQUENCE [LARGE SCALE GENOMIC DNA]</scope>
    <source>
        <strain evidence="2 3">DSM 100723</strain>
    </source>
</reference>
<feature type="domain" description="Xylose isomerase-like TIM barrel" evidence="1">
    <location>
        <begin position="54"/>
        <end position="262"/>
    </location>
</feature>
<dbReference type="InterPro" id="IPR050312">
    <property type="entry name" value="IolE/XylAMocC-like"/>
</dbReference>
<organism evidence="2 3">
    <name type="scientific">Microlunatus kandeliicorticis</name>
    <dbReference type="NCBI Taxonomy" id="1759536"/>
    <lineage>
        <taxon>Bacteria</taxon>
        <taxon>Bacillati</taxon>
        <taxon>Actinomycetota</taxon>
        <taxon>Actinomycetes</taxon>
        <taxon>Propionibacteriales</taxon>
        <taxon>Propionibacteriaceae</taxon>
        <taxon>Microlunatus</taxon>
    </lineage>
</organism>
<dbReference type="InterPro" id="IPR013022">
    <property type="entry name" value="Xyl_isomerase-like_TIM-brl"/>
</dbReference>
<name>A0A7W3IVB1_9ACTN</name>
<dbReference type="Proteomes" id="UP000523079">
    <property type="component" value="Unassembled WGS sequence"/>
</dbReference>
<gene>
    <name evidence="2" type="ORF">FHX74_003558</name>
</gene>
<keyword evidence="2" id="KW-0413">Isomerase</keyword>
<evidence type="ECO:0000313" key="2">
    <source>
        <dbReference type="EMBL" id="MBA8795917.1"/>
    </source>
</evidence>
<dbReference type="Pfam" id="PF01261">
    <property type="entry name" value="AP_endonuc_2"/>
    <property type="match status" value="1"/>
</dbReference>
<comment type="caution">
    <text evidence="2">The sequence shown here is derived from an EMBL/GenBank/DDBJ whole genome shotgun (WGS) entry which is preliminary data.</text>
</comment>
<proteinExistence type="predicted"/>
<dbReference type="EMBL" id="JACGWT010000006">
    <property type="protein sequence ID" value="MBA8795917.1"/>
    <property type="molecule type" value="Genomic_DNA"/>
</dbReference>
<keyword evidence="3" id="KW-1185">Reference proteome</keyword>
<evidence type="ECO:0000313" key="3">
    <source>
        <dbReference type="Proteomes" id="UP000523079"/>
    </source>
</evidence>
<dbReference type="SUPFAM" id="SSF51658">
    <property type="entry name" value="Xylose isomerase-like"/>
    <property type="match status" value="1"/>
</dbReference>
<sequence>MVDATEVTHALHAWSLHRTLGGFIAPHANPDGSEQLTPTPAAAGALELLDLPAELVARGYDTVQICHFHLPSRDPGYLAELRSALATAGVRLDALLVDAGDLVHPTDADAHEAWIAGWLEDAETLGATRARVIAGQADPTPERLDASARRLARLAASTSVRLVTENWMALLPSAAEVVRLLETAGDGVGLLVDLANWTVPDRDAQLARIGGLAETSHAKCRTTPDGALDTENYRGALRAVLDAGFTGPLCLVYDGPDPDEWGQLAGCQRVVEQELAVAVRPGA</sequence>
<dbReference type="RefSeq" id="WP_182561517.1">
    <property type="nucleotide sequence ID" value="NZ_JACGWT010000006.1"/>
</dbReference>
<dbReference type="PANTHER" id="PTHR12110">
    <property type="entry name" value="HYDROXYPYRUVATE ISOMERASE"/>
    <property type="match status" value="1"/>
</dbReference>